<proteinExistence type="predicted"/>
<name>A0A3N1NRM3_9GAMM</name>
<keyword evidence="2" id="KW-1185">Reference proteome</keyword>
<reference evidence="1 2" key="1">
    <citation type="submission" date="2018-11" db="EMBL/GenBank/DDBJ databases">
        <title>Genomic Encyclopedia of Type Strains, Phase IV (KMG-IV): sequencing the most valuable type-strain genomes for metagenomic binning, comparative biology and taxonomic classification.</title>
        <authorList>
            <person name="Goeker M."/>
        </authorList>
    </citation>
    <scope>NUCLEOTIDE SEQUENCE [LARGE SCALE GENOMIC DNA]</scope>
    <source>
        <strain evidence="1 2">DSM 16974</strain>
    </source>
</reference>
<dbReference type="Proteomes" id="UP000273643">
    <property type="component" value="Unassembled WGS sequence"/>
</dbReference>
<protein>
    <submittedName>
        <fullName evidence="1">SapC protein</fullName>
    </submittedName>
</protein>
<gene>
    <name evidence="1" type="ORF">EDC38_2116</name>
</gene>
<accession>A0A3N1NRM3</accession>
<organism evidence="1 2">
    <name type="scientific">Marinimicrobium koreense</name>
    <dbReference type="NCBI Taxonomy" id="306545"/>
    <lineage>
        <taxon>Bacteria</taxon>
        <taxon>Pseudomonadati</taxon>
        <taxon>Pseudomonadota</taxon>
        <taxon>Gammaproteobacteria</taxon>
        <taxon>Cellvibrionales</taxon>
        <taxon>Cellvibrionaceae</taxon>
        <taxon>Marinimicrobium</taxon>
    </lineage>
</organism>
<evidence type="ECO:0000313" key="2">
    <source>
        <dbReference type="Proteomes" id="UP000273643"/>
    </source>
</evidence>
<comment type="caution">
    <text evidence="1">The sequence shown here is derived from an EMBL/GenBank/DDBJ whole genome shotgun (WGS) entry which is preliminary data.</text>
</comment>
<evidence type="ECO:0000313" key="1">
    <source>
        <dbReference type="EMBL" id="ROQ21492.1"/>
    </source>
</evidence>
<dbReference type="Pfam" id="PF07277">
    <property type="entry name" value="SapC"/>
    <property type="match status" value="1"/>
</dbReference>
<dbReference type="InterPro" id="IPR010836">
    <property type="entry name" value="SapC"/>
</dbReference>
<dbReference type="AlphaFoldDB" id="A0A3N1NRM3"/>
<dbReference type="RefSeq" id="WP_211331070.1">
    <property type="nucleotide sequence ID" value="NZ_JBHYFO010000005.1"/>
</dbReference>
<dbReference type="EMBL" id="RJUK01000001">
    <property type="protein sequence ID" value="ROQ21492.1"/>
    <property type="molecule type" value="Genomic_DNA"/>
</dbReference>
<sequence length="242" mass="28039">MKTVLLNSEQHRDLRVDMRFRPENGDAVMWGQTFSPEFRAVQAHYPILFQKDPNSGRFFAVALFGLEQEENLFLQDDRWDAGYIPLMMQRVPFSIGTYPGDDGDEPRRMMHIDVEHPKVNTETGTRLFEEHGANTDYLDRVSGMLEAIHVWHQHDIAFIDTLTELQLLEPVTMDITLEDGTTGQLMGFYTIQEERLKALSAEQVASLHERGYLEPIYMTIASMGKMRALIERKSRNHHERAQ</sequence>